<dbReference type="Pfam" id="PF03098">
    <property type="entry name" value="An_peroxidase"/>
    <property type="match status" value="1"/>
</dbReference>
<keyword evidence="9 11" id="KW-1015">Disulfide bond</keyword>
<dbReference type="InterPro" id="IPR010255">
    <property type="entry name" value="Haem_peroxidase_sf"/>
</dbReference>
<dbReference type="InterPro" id="IPR037120">
    <property type="entry name" value="Haem_peroxidase_sf_animal"/>
</dbReference>
<dbReference type="AlphaFoldDB" id="A0AA36D8N4"/>
<dbReference type="InterPro" id="IPR003582">
    <property type="entry name" value="ShKT_dom"/>
</dbReference>
<evidence type="ECO:0000256" key="3">
    <source>
        <dbReference type="ARBA" id="ARBA00022559"/>
    </source>
</evidence>
<sequence>MRLPPLLTFLGLLGLQVVHARECTTSTCCDEHRFCRFWASKAECTKNPDWMLKNCQMSCNTCQNASPAARNPFLAQPAPQSSTIRRQPPQKAQSPQQGCPAVATRIVDNRRVLTPDDMLVMWRTRPCSDLQQPADCQTNICFHQNFRSFDGSCNNLQRPTAGGAYTTFSRLLPADYDDGVQSPSTKLGSRPSARRAVRWLISHSSVIPLPANSLLMAFGQYISHDITKNSLSGQCACGDNSQLCFNIPIESNDERSKKVSCINMKRAIPACASQLGAIRQQVNENTAFIDASTVYHSNVRNAEGARTGAFLRTIVQQGMAFPPVKNPAPMEFDVGDNRNSIFTGLAMFHTTFIRAHNKIAEQLQAINGHWNPDRVFHETRKIVGGVTQAIVYQEFLPTLLGPFFDRLIPKYKGYDQTVDPSILNEFSAAAFRLHGMIQEFYPLKDVNQRTIGNVQMKDTFQQIQRLINGNFMDDMYRGMMGTPARSPQRITTFMTETFIQSDMGSVNIQRGRDHGLRSYNDYRKLCNLAPLKSFEEWPEVQDQIVRNRAKNIYNGNVDIVDLYVGGIVEEPVGNSVLGPTFSCIIAEQFTRLRDGDRFYYENPTTFSTDQRDAIRKTSLAWLLCETSASNFGQVTSSAFSFDDSGTNTIPCSSIPKLDLGAWKE</sequence>
<feature type="chain" id="PRO_5041467369" description="peroxidase" evidence="13">
    <location>
        <begin position="21"/>
        <end position="664"/>
    </location>
</feature>
<comment type="catalytic activity">
    <reaction evidence="1">
        <text>2 a phenolic donor + H2O2 = 2 a phenolic radical donor + 2 H2O</text>
        <dbReference type="Rhea" id="RHEA:56136"/>
        <dbReference type="ChEBI" id="CHEBI:15377"/>
        <dbReference type="ChEBI" id="CHEBI:16240"/>
        <dbReference type="ChEBI" id="CHEBI:139520"/>
        <dbReference type="ChEBI" id="CHEBI:139521"/>
        <dbReference type="EC" id="1.11.1.7"/>
    </reaction>
</comment>
<evidence type="ECO:0000256" key="2">
    <source>
        <dbReference type="ARBA" id="ARBA00012313"/>
    </source>
</evidence>
<proteinExistence type="predicted"/>
<keyword evidence="5 10" id="KW-0479">Metal-binding</keyword>
<dbReference type="FunFam" id="1.10.640.10:FF:000007">
    <property type="entry name" value="Peroxidase mlt-7"/>
    <property type="match status" value="1"/>
</dbReference>
<dbReference type="EC" id="1.11.1.7" evidence="2"/>
<dbReference type="PANTHER" id="PTHR11475:SF22">
    <property type="entry name" value="PEROXIDASE SKPO-1"/>
    <property type="match status" value="1"/>
</dbReference>
<evidence type="ECO:0000256" key="1">
    <source>
        <dbReference type="ARBA" id="ARBA00000189"/>
    </source>
</evidence>
<dbReference type="GO" id="GO:0006979">
    <property type="term" value="P:response to oxidative stress"/>
    <property type="evidence" value="ECO:0007669"/>
    <property type="project" value="InterPro"/>
</dbReference>
<dbReference type="CDD" id="cd09823">
    <property type="entry name" value="peroxinectin_like"/>
    <property type="match status" value="1"/>
</dbReference>
<dbReference type="GO" id="GO:0005615">
    <property type="term" value="C:extracellular space"/>
    <property type="evidence" value="ECO:0007669"/>
    <property type="project" value="TreeGrafter"/>
</dbReference>
<dbReference type="PRINTS" id="PR00457">
    <property type="entry name" value="ANPEROXIDASE"/>
</dbReference>
<evidence type="ECO:0000259" key="14">
    <source>
        <dbReference type="PROSITE" id="PS51670"/>
    </source>
</evidence>
<evidence type="ECO:0000256" key="8">
    <source>
        <dbReference type="ARBA" id="ARBA00023004"/>
    </source>
</evidence>
<feature type="region of interest" description="Disordered" evidence="12">
    <location>
        <begin position="70"/>
        <end position="99"/>
    </location>
</feature>
<keyword evidence="16" id="KW-1185">Reference proteome</keyword>
<feature type="compositionally biased region" description="Polar residues" evidence="12">
    <location>
        <begin position="78"/>
        <end position="97"/>
    </location>
</feature>
<gene>
    <name evidence="15" type="ORF">MSPICULIGERA_LOCUS19956</name>
</gene>
<evidence type="ECO:0000313" key="15">
    <source>
        <dbReference type="EMBL" id="CAJ0581802.1"/>
    </source>
</evidence>
<dbReference type="Pfam" id="PF01549">
    <property type="entry name" value="ShK"/>
    <property type="match status" value="1"/>
</dbReference>
<evidence type="ECO:0000256" key="11">
    <source>
        <dbReference type="PROSITE-ProRule" id="PRU01005"/>
    </source>
</evidence>
<evidence type="ECO:0000256" key="6">
    <source>
        <dbReference type="ARBA" id="ARBA00022729"/>
    </source>
</evidence>
<feature type="domain" description="ShKT" evidence="14">
    <location>
        <begin position="28"/>
        <end position="62"/>
    </location>
</feature>
<feature type="binding site" description="axial binding residue" evidence="10">
    <location>
        <position position="434"/>
    </location>
    <ligand>
        <name>heme b</name>
        <dbReference type="ChEBI" id="CHEBI:60344"/>
    </ligand>
    <ligandPart>
        <name>Fe</name>
        <dbReference type="ChEBI" id="CHEBI:18248"/>
    </ligandPart>
</feature>
<keyword evidence="4 10" id="KW-0349">Heme</keyword>
<dbReference type="SUPFAM" id="SSF48113">
    <property type="entry name" value="Heme-dependent peroxidases"/>
    <property type="match status" value="1"/>
</dbReference>
<feature type="disulfide bond" evidence="11">
    <location>
        <begin position="28"/>
        <end position="62"/>
    </location>
</feature>
<dbReference type="EMBL" id="CATQJA010002663">
    <property type="protein sequence ID" value="CAJ0581802.1"/>
    <property type="molecule type" value="Genomic_DNA"/>
</dbReference>
<evidence type="ECO:0000313" key="16">
    <source>
        <dbReference type="Proteomes" id="UP001177023"/>
    </source>
</evidence>
<name>A0AA36D8N4_9BILA</name>
<evidence type="ECO:0000256" key="4">
    <source>
        <dbReference type="ARBA" id="ARBA00022617"/>
    </source>
</evidence>
<dbReference type="PROSITE" id="PS51670">
    <property type="entry name" value="SHKT"/>
    <property type="match status" value="1"/>
</dbReference>
<dbReference type="PROSITE" id="PS50292">
    <property type="entry name" value="PEROXIDASE_3"/>
    <property type="match status" value="1"/>
</dbReference>
<evidence type="ECO:0000256" key="13">
    <source>
        <dbReference type="SAM" id="SignalP"/>
    </source>
</evidence>
<organism evidence="15 16">
    <name type="scientific">Mesorhabditis spiculigera</name>
    <dbReference type="NCBI Taxonomy" id="96644"/>
    <lineage>
        <taxon>Eukaryota</taxon>
        <taxon>Metazoa</taxon>
        <taxon>Ecdysozoa</taxon>
        <taxon>Nematoda</taxon>
        <taxon>Chromadorea</taxon>
        <taxon>Rhabditida</taxon>
        <taxon>Rhabditina</taxon>
        <taxon>Rhabditomorpha</taxon>
        <taxon>Rhabditoidea</taxon>
        <taxon>Rhabditidae</taxon>
        <taxon>Mesorhabditinae</taxon>
        <taxon>Mesorhabditis</taxon>
    </lineage>
</organism>
<keyword evidence="6 13" id="KW-0732">Signal</keyword>
<keyword evidence="7" id="KW-0560">Oxidoreductase</keyword>
<keyword evidence="3" id="KW-0575">Peroxidase</keyword>
<keyword evidence="8 10" id="KW-0408">Iron</keyword>
<dbReference type="PANTHER" id="PTHR11475">
    <property type="entry name" value="OXIDASE/PEROXIDASE"/>
    <property type="match status" value="1"/>
</dbReference>
<feature type="signal peptide" evidence="13">
    <location>
        <begin position="1"/>
        <end position="20"/>
    </location>
</feature>
<dbReference type="Proteomes" id="UP001177023">
    <property type="component" value="Unassembled WGS sequence"/>
</dbReference>
<evidence type="ECO:0000256" key="5">
    <source>
        <dbReference type="ARBA" id="ARBA00022723"/>
    </source>
</evidence>
<evidence type="ECO:0000256" key="12">
    <source>
        <dbReference type="SAM" id="MobiDB-lite"/>
    </source>
</evidence>
<evidence type="ECO:0000256" key="10">
    <source>
        <dbReference type="PIRSR" id="PIRSR619791-2"/>
    </source>
</evidence>
<protein>
    <recommendedName>
        <fullName evidence="2">peroxidase</fullName>
        <ecNumber evidence="2">1.11.1.7</ecNumber>
    </recommendedName>
</protein>
<dbReference type="SMART" id="SM00254">
    <property type="entry name" value="ShKT"/>
    <property type="match status" value="1"/>
</dbReference>
<evidence type="ECO:0000256" key="7">
    <source>
        <dbReference type="ARBA" id="ARBA00023002"/>
    </source>
</evidence>
<dbReference type="GO" id="GO:0020037">
    <property type="term" value="F:heme binding"/>
    <property type="evidence" value="ECO:0007669"/>
    <property type="project" value="InterPro"/>
</dbReference>
<comment type="caution">
    <text evidence="15">The sequence shown here is derived from an EMBL/GenBank/DDBJ whole genome shotgun (WGS) entry which is preliminary data.</text>
</comment>
<dbReference type="GO" id="GO:0046872">
    <property type="term" value="F:metal ion binding"/>
    <property type="evidence" value="ECO:0007669"/>
    <property type="project" value="UniProtKB-KW"/>
</dbReference>
<dbReference type="InterPro" id="IPR019791">
    <property type="entry name" value="Haem_peroxidase_animal"/>
</dbReference>
<evidence type="ECO:0000256" key="9">
    <source>
        <dbReference type="ARBA" id="ARBA00023157"/>
    </source>
</evidence>
<dbReference type="GO" id="GO:0140825">
    <property type="term" value="F:lactoperoxidase activity"/>
    <property type="evidence" value="ECO:0007669"/>
    <property type="project" value="UniProtKB-EC"/>
</dbReference>
<comment type="caution">
    <text evidence="11">Lacks conserved residue(s) required for the propagation of feature annotation.</text>
</comment>
<reference evidence="15" key="1">
    <citation type="submission" date="2023-06" db="EMBL/GenBank/DDBJ databases">
        <authorList>
            <person name="Delattre M."/>
        </authorList>
    </citation>
    <scope>NUCLEOTIDE SEQUENCE</scope>
    <source>
        <strain evidence="15">AF72</strain>
    </source>
</reference>
<accession>A0AA36D8N4</accession>
<dbReference type="Gene3D" id="1.10.640.10">
    <property type="entry name" value="Haem peroxidase domain superfamily, animal type"/>
    <property type="match status" value="1"/>
</dbReference>
<feature type="non-terminal residue" evidence="15">
    <location>
        <position position="664"/>
    </location>
</feature>